<gene>
    <name evidence="1" type="ORF">BDA99DRAFT_544658</name>
</gene>
<reference evidence="1" key="1">
    <citation type="journal article" date="2022" name="IScience">
        <title>Evolution of zygomycete secretomes and the origins of terrestrial fungal ecologies.</title>
        <authorList>
            <person name="Chang Y."/>
            <person name="Wang Y."/>
            <person name="Mondo S."/>
            <person name="Ahrendt S."/>
            <person name="Andreopoulos W."/>
            <person name="Barry K."/>
            <person name="Beard J."/>
            <person name="Benny G.L."/>
            <person name="Blankenship S."/>
            <person name="Bonito G."/>
            <person name="Cuomo C."/>
            <person name="Desiro A."/>
            <person name="Gervers K.A."/>
            <person name="Hundley H."/>
            <person name="Kuo A."/>
            <person name="LaButti K."/>
            <person name="Lang B.F."/>
            <person name="Lipzen A."/>
            <person name="O'Donnell K."/>
            <person name="Pangilinan J."/>
            <person name="Reynolds N."/>
            <person name="Sandor L."/>
            <person name="Smith M.E."/>
            <person name="Tsang A."/>
            <person name="Grigoriev I.V."/>
            <person name="Stajich J.E."/>
            <person name="Spatafora J.W."/>
        </authorList>
    </citation>
    <scope>NUCLEOTIDE SEQUENCE</scope>
    <source>
        <strain evidence="1">RSA 2281</strain>
    </source>
</reference>
<name>A0AAD5JWE3_9FUNG</name>
<sequence length="105" mass="12201">MSCLIRIVHGKLLVLELRKNMETLSIFLLKDMNCLLLVLRKVYPVLACVYGIEWPTEVIEVAQLVIITIGEQIDNKQDICCVREKSINKKNKRRQDKSTRPLIIH</sequence>
<evidence type="ECO:0000313" key="2">
    <source>
        <dbReference type="Proteomes" id="UP001209540"/>
    </source>
</evidence>
<dbReference type="AlphaFoldDB" id="A0AAD5JWE3"/>
<protein>
    <submittedName>
        <fullName evidence="1">Uncharacterized protein</fullName>
    </submittedName>
</protein>
<keyword evidence="2" id="KW-1185">Reference proteome</keyword>
<organism evidence="1 2">
    <name type="scientific">Phascolomyces articulosus</name>
    <dbReference type="NCBI Taxonomy" id="60185"/>
    <lineage>
        <taxon>Eukaryota</taxon>
        <taxon>Fungi</taxon>
        <taxon>Fungi incertae sedis</taxon>
        <taxon>Mucoromycota</taxon>
        <taxon>Mucoromycotina</taxon>
        <taxon>Mucoromycetes</taxon>
        <taxon>Mucorales</taxon>
        <taxon>Lichtheimiaceae</taxon>
        <taxon>Phascolomyces</taxon>
    </lineage>
</organism>
<dbReference type="EMBL" id="JAIXMP010000114">
    <property type="protein sequence ID" value="KAI9243042.1"/>
    <property type="molecule type" value="Genomic_DNA"/>
</dbReference>
<evidence type="ECO:0000313" key="1">
    <source>
        <dbReference type="EMBL" id="KAI9243042.1"/>
    </source>
</evidence>
<dbReference type="Proteomes" id="UP001209540">
    <property type="component" value="Unassembled WGS sequence"/>
</dbReference>
<comment type="caution">
    <text evidence="1">The sequence shown here is derived from an EMBL/GenBank/DDBJ whole genome shotgun (WGS) entry which is preliminary data.</text>
</comment>
<reference evidence="1" key="2">
    <citation type="submission" date="2023-02" db="EMBL/GenBank/DDBJ databases">
        <authorList>
            <consortium name="DOE Joint Genome Institute"/>
            <person name="Mondo S.J."/>
            <person name="Chang Y."/>
            <person name="Wang Y."/>
            <person name="Ahrendt S."/>
            <person name="Andreopoulos W."/>
            <person name="Barry K."/>
            <person name="Beard J."/>
            <person name="Benny G.L."/>
            <person name="Blankenship S."/>
            <person name="Bonito G."/>
            <person name="Cuomo C."/>
            <person name="Desiro A."/>
            <person name="Gervers K.A."/>
            <person name="Hundley H."/>
            <person name="Kuo A."/>
            <person name="LaButti K."/>
            <person name="Lang B.F."/>
            <person name="Lipzen A."/>
            <person name="O'Donnell K."/>
            <person name="Pangilinan J."/>
            <person name="Reynolds N."/>
            <person name="Sandor L."/>
            <person name="Smith M.W."/>
            <person name="Tsang A."/>
            <person name="Grigoriev I.V."/>
            <person name="Stajich J.E."/>
            <person name="Spatafora J.W."/>
        </authorList>
    </citation>
    <scope>NUCLEOTIDE SEQUENCE</scope>
    <source>
        <strain evidence="1">RSA 2281</strain>
    </source>
</reference>
<proteinExistence type="predicted"/>
<accession>A0AAD5JWE3</accession>